<evidence type="ECO:0000259" key="1">
    <source>
        <dbReference type="Pfam" id="PF14134"/>
    </source>
</evidence>
<evidence type="ECO:0000313" key="3">
    <source>
        <dbReference type="Proteomes" id="UP000181790"/>
    </source>
</evidence>
<sequence>MFSQQDQEQIQAQGATLDLINEQIQHFVDGFPFLKAIKAATIGDGIVRVPDEQILAYLQQYDELSGDYTLMKFVPASGAATRMFKSLFAALDGKSDKATDEFFARLTDFAFYDDLKAVMAEKGEDITTADRQTTLRYLLTADGLDYGSLPKGLLKFHNYADGPRTPVEEHLIEGAAYANANGLVRLHFTVSPEHHSRFEQLIIEAKPDYEAWLGVAFDVTFSEQKKATDTISVNLDNTPFRNNDGSLLFRPAGHGALIENLNDIDSEIVFIKNIDNVVPDELKETTITYKKVLAALLINTQKQIFRLLELLESDEVSDGYMAEADEFLRTTLYTLPPVGYENFSRDEKIAYLRQKLDRPVRACGMVQNVGEPGGGPFWAQNPDGSVSLQVVESAQFDMDDAEQKAIFETATHFNPVDLICALKDRHGKQYNLPDFRDPQTGFITQKSKDGKDLKAQELPGLWNGAMANWSTLFVEVPLITFNPVKTVNDLLRKEHQPATE</sequence>
<dbReference type="OrthoDB" id="5572060at2"/>
<organism evidence="2 3">
    <name type="scientific">Arsenicibacter rosenii</name>
    <dbReference type="NCBI Taxonomy" id="1750698"/>
    <lineage>
        <taxon>Bacteria</taxon>
        <taxon>Pseudomonadati</taxon>
        <taxon>Bacteroidota</taxon>
        <taxon>Cytophagia</taxon>
        <taxon>Cytophagales</taxon>
        <taxon>Spirosomataceae</taxon>
        <taxon>Arsenicibacter</taxon>
    </lineage>
</organism>
<keyword evidence="2" id="KW-0418">Kinase</keyword>
<dbReference type="EMBL" id="MORL01000009">
    <property type="protein sequence ID" value="OIN57889.1"/>
    <property type="molecule type" value="Genomic_DNA"/>
</dbReference>
<gene>
    <name evidence="2" type="ORF">BLX24_17505</name>
</gene>
<comment type="caution">
    <text evidence="2">The sequence shown here is derived from an EMBL/GenBank/DDBJ whole genome shotgun (WGS) entry which is preliminary data.</text>
</comment>
<keyword evidence="2" id="KW-0808">Transferase</keyword>
<name>A0A1S2VGP3_9BACT</name>
<dbReference type="SUPFAM" id="SSF53448">
    <property type="entry name" value="Nucleotide-diphospho-sugar transferases"/>
    <property type="match status" value="1"/>
</dbReference>
<dbReference type="AlphaFoldDB" id="A0A1S2VGP3"/>
<dbReference type="GO" id="GO:0016301">
    <property type="term" value="F:kinase activity"/>
    <property type="evidence" value="ECO:0007669"/>
    <property type="project" value="UniProtKB-KW"/>
</dbReference>
<reference evidence="2 3" key="1">
    <citation type="submission" date="2016-10" db="EMBL/GenBank/DDBJ databases">
        <title>Arsenicibacter rosenii gen. nov., sp. nov., an efficient arsenic-methylating bacterium isolated from an arsenic-contaminated paddy soil.</title>
        <authorList>
            <person name="Huang K."/>
        </authorList>
    </citation>
    <scope>NUCLEOTIDE SEQUENCE [LARGE SCALE GENOMIC DNA]</scope>
    <source>
        <strain evidence="2 3">SM-1</strain>
    </source>
</reference>
<dbReference type="InterPro" id="IPR029044">
    <property type="entry name" value="Nucleotide-diphossugar_trans"/>
</dbReference>
<proteinExistence type="predicted"/>
<dbReference type="Pfam" id="PF14134">
    <property type="entry name" value="DUF4301"/>
    <property type="match status" value="1"/>
</dbReference>
<feature type="domain" description="DUF4301" evidence="1">
    <location>
        <begin position="4"/>
        <end position="496"/>
    </location>
</feature>
<evidence type="ECO:0000313" key="2">
    <source>
        <dbReference type="EMBL" id="OIN57889.1"/>
    </source>
</evidence>
<protein>
    <submittedName>
        <fullName evidence="2">NAD metabolism ATPase/kinase</fullName>
    </submittedName>
</protein>
<dbReference type="InterPro" id="IPR025393">
    <property type="entry name" value="DUF4301"/>
</dbReference>
<accession>A0A1S2VGP3</accession>
<dbReference type="RefSeq" id="WP_071504479.1">
    <property type="nucleotide sequence ID" value="NZ_MORL01000009.1"/>
</dbReference>
<keyword evidence="3" id="KW-1185">Reference proteome</keyword>
<dbReference type="Proteomes" id="UP000181790">
    <property type="component" value="Unassembled WGS sequence"/>
</dbReference>